<protein>
    <submittedName>
        <fullName evidence="2">Uncharacterized protein</fullName>
    </submittedName>
</protein>
<comment type="caution">
    <text evidence="2">The sequence shown here is derived from an EMBL/GenBank/DDBJ whole genome shotgun (WGS) entry which is preliminary data.</text>
</comment>
<feature type="compositionally biased region" description="Basic residues" evidence="1">
    <location>
        <begin position="191"/>
        <end position="203"/>
    </location>
</feature>
<reference evidence="2" key="1">
    <citation type="submission" date="2013-12" db="EMBL/GenBank/DDBJ databases">
        <authorList>
            <person name="Omoto C.K."/>
            <person name="Sibley D."/>
            <person name="Venepally P."/>
            <person name="Hadjithomas M."/>
            <person name="Karamycheva S."/>
            <person name="Brunk B."/>
            <person name="Roos D."/>
            <person name="Caler E."/>
            <person name="Lorenzi H."/>
        </authorList>
    </citation>
    <scope>NUCLEOTIDE SEQUENCE</scope>
</reference>
<dbReference type="VEuPathDB" id="CryptoDB:GNI_093480"/>
<accession>A0A023B592</accession>
<feature type="compositionally biased region" description="Basic and acidic residues" evidence="1">
    <location>
        <begin position="204"/>
        <end position="233"/>
    </location>
</feature>
<evidence type="ECO:0000256" key="1">
    <source>
        <dbReference type="SAM" id="MobiDB-lite"/>
    </source>
</evidence>
<feature type="compositionally biased region" description="Basic and acidic residues" evidence="1">
    <location>
        <begin position="179"/>
        <end position="190"/>
    </location>
</feature>
<dbReference type="AlphaFoldDB" id="A0A023B592"/>
<feature type="region of interest" description="Disordered" evidence="1">
    <location>
        <begin position="179"/>
        <end position="237"/>
    </location>
</feature>
<dbReference type="OrthoDB" id="371459at2759"/>
<organism evidence="2 3">
    <name type="scientific">Gregarina niphandrodes</name>
    <name type="common">Septate eugregarine</name>
    <dbReference type="NCBI Taxonomy" id="110365"/>
    <lineage>
        <taxon>Eukaryota</taxon>
        <taxon>Sar</taxon>
        <taxon>Alveolata</taxon>
        <taxon>Apicomplexa</taxon>
        <taxon>Conoidasida</taxon>
        <taxon>Gregarinasina</taxon>
        <taxon>Eugregarinorida</taxon>
        <taxon>Gregarinidae</taxon>
        <taxon>Gregarina</taxon>
    </lineage>
</organism>
<sequence>MAEFKPREFYYHSCEAAASARERTTLPLHYYLKRGDIIAFRRELRNGSSPFVQDQYGHNALDLVLTEIEKLLVTGICTSFPIDDLISAIKTEALLPAKFCIEDKDELYHGLYAQHERALYRSFADGNPEFVKPKHERERVLPLLHQGYPLCHQVRPPHPDTIGPDGPFKKIIMDSTERIDDREDDRYSDHRSHKKRKGHRHGGRDHDSRDYDHDSVDNLETDASKEDMNRPDGDMSPENAVMIAVADSLSRPLSNKIRLRLEKMIRKLRVYLDLLLELSSSNALLKASMDRREMEQDLINKHEAGESGGDRKAVKSGVLVDLTLPYLYVTLIRLLLEIYPCAPDGVEWRATSPTDIRVLCGMICRLELAGHYIILFLSDFASGMAKLLLTVLRPPVSNTDLFAPKHMVLQYLMHMAFVLDVPELFDIIANSSQAHKLMQNNPFDWNSTYEDLQAGPKTDVIQRYIILLQKLLDT</sequence>
<evidence type="ECO:0000313" key="3">
    <source>
        <dbReference type="Proteomes" id="UP000019763"/>
    </source>
</evidence>
<dbReference type="eggNOG" id="ENOG502S895">
    <property type="taxonomic scope" value="Eukaryota"/>
</dbReference>
<dbReference type="RefSeq" id="XP_011130926.1">
    <property type="nucleotide sequence ID" value="XM_011132624.1"/>
</dbReference>
<dbReference type="GeneID" id="22913342"/>
<proteinExistence type="predicted"/>
<dbReference type="Proteomes" id="UP000019763">
    <property type="component" value="Unassembled WGS sequence"/>
</dbReference>
<name>A0A023B592_GRENI</name>
<gene>
    <name evidence="2" type="ORF">GNI_093480</name>
</gene>
<evidence type="ECO:0000313" key="2">
    <source>
        <dbReference type="EMBL" id="EZG58895.1"/>
    </source>
</evidence>
<dbReference type="EMBL" id="AFNH02000699">
    <property type="protein sequence ID" value="EZG58895.1"/>
    <property type="molecule type" value="Genomic_DNA"/>
</dbReference>
<keyword evidence="3" id="KW-1185">Reference proteome</keyword>